<name>A0A8J3JJ66_9ACTN</name>
<protein>
    <submittedName>
        <fullName evidence="2">Uncharacterized protein</fullName>
    </submittedName>
</protein>
<accession>A0A8J3JJ66</accession>
<reference evidence="2 3" key="1">
    <citation type="submission" date="2021-01" db="EMBL/GenBank/DDBJ databases">
        <title>Whole genome shotgun sequence of Catellatospora bangladeshensis NBRC 107357.</title>
        <authorList>
            <person name="Komaki H."/>
            <person name="Tamura T."/>
        </authorList>
    </citation>
    <scope>NUCLEOTIDE SEQUENCE [LARGE SCALE GENOMIC DNA]</scope>
    <source>
        <strain evidence="2 3">NBRC 107357</strain>
    </source>
</reference>
<comment type="caution">
    <text evidence="2">The sequence shown here is derived from an EMBL/GenBank/DDBJ whole genome shotgun (WGS) entry which is preliminary data.</text>
</comment>
<dbReference type="AlphaFoldDB" id="A0A8J3JJ66"/>
<proteinExistence type="predicted"/>
<dbReference type="EMBL" id="BONF01000005">
    <property type="protein sequence ID" value="GIF79533.1"/>
    <property type="molecule type" value="Genomic_DNA"/>
</dbReference>
<feature type="region of interest" description="Disordered" evidence="1">
    <location>
        <begin position="119"/>
        <end position="164"/>
    </location>
</feature>
<dbReference type="Proteomes" id="UP000601223">
    <property type="component" value="Unassembled WGS sequence"/>
</dbReference>
<feature type="compositionally biased region" description="Basic residues" evidence="1">
    <location>
        <begin position="155"/>
        <end position="164"/>
    </location>
</feature>
<sequence length="164" mass="17099">MTMTQTSSKTDSRTYPSAFYAAAGVGDLAYEQLRKLPELADKLRVKASELADQAAATDVPQWKAKANEYGAFATSKAAELTAKVDAAGIRDSIVSGTQTAAEKASKFYDTLVARGEQAFTEQQAGTKPAAPQAEPAAAPKAEAKADDVPPAAKPAAKKPPRAAK</sequence>
<organism evidence="2 3">
    <name type="scientific">Catellatospora bangladeshensis</name>
    <dbReference type="NCBI Taxonomy" id="310355"/>
    <lineage>
        <taxon>Bacteria</taxon>
        <taxon>Bacillati</taxon>
        <taxon>Actinomycetota</taxon>
        <taxon>Actinomycetes</taxon>
        <taxon>Micromonosporales</taxon>
        <taxon>Micromonosporaceae</taxon>
        <taxon>Catellatospora</taxon>
    </lineage>
</organism>
<evidence type="ECO:0000313" key="3">
    <source>
        <dbReference type="Proteomes" id="UP000601223"/>
    </source>
</evidence>
<keyword evidence="3" id="KW-1185">Reference proteome</keyword>
<dbReference type="RefSeq" id="WP_203742029.1">
    <property type="nucleotide sequence ID" value="NZ_BONF01000005.1"/>
</dbReference>
<gene>
    <name evidence="2" type="ORF">Cba03nite_08820</name>
</gene>
<evidence type="ECO:0000256" key="1">
    <source>
        <dbReference type="SAM" id="MobiDB-lite"/>
    </source>
</evidence>
<evidence type="ECO:0000313" key="2">
    <source>
        <dbReference type="EMBL" id="GIF79533.1"/>
    </source>
</evidence>
<feature type="compositionally biased region" description="Low complexity" evidence="1">
    <location>
        <begin position="127"/>
        <end position="140"/>
    </location>
</feature>